<dbReference type="EMBL" id="QJJQ01000007">
    <property type="protein sequence ID" value="PXW86639.1"/>
    <property type="molecule type" value="Genomic_DNA"/>
</dbReference>
<comment type="similarity">
    <text evidence="1">Belongs to the arylamine N-acetyltransferase family.</text>
</comment>
<dbReference type="RefSeq" id="WP_110395538.1">
    <property type="nucleotide sequence ID" value="NZ_JBHUHB010000001.1"/>
</dbReference>
<dbReference type="GO" id="GO:0016407">
    <property type="term" value="F:acetyltransferase activity"/>
    <property type="evidence" value="ECO:0007669"/>
    <property type="project" value="InterPro"/>
</dbReference>
<gene>
    <name evidence="2" type="ORF">DFR56_107160</name>
</gene>
<reference evidence="2 3" key="1">
    <citation type="submission" date="2018-05" db="EMBL/GenBank/DDBJ databases">
        <title>Genomic Encyclopedia of Type Strains, Phase IV (KMG-IV): sequencing the most valuable type-strain genomes for metagenomic binning, comparative biology and taxonomic classification.</title>
        <authorList>
            <person name="Goeker M."/>
        </authorList>
    </citation>
    <scope>NUCLEOTIDE SEQUENCE [LARGE SCALE GENOMIC DNA]</scope>
    <source>
        <strain evidence="2 3">DSM 28556</strain>
    </source>
</reference>
<evidence type="ECO:0000313" key="2">
    <source>
        <dbReference type="EMBL" id="PXW86639.1"/>
    </source>
</evidence>
<dbReference type="Pfam" id="PF00797">
    <property type="entry name" value="Acetyltransf_2"/>
    <property type="match status" value="1"/>
</dbReference>
<proteinExistence type="inferred from homology"/>
<accession>A0A2V3WCY2</accession>
<dbReference type="InterPro" id="IPR001447">
    <property type="entry name" value="Arylamine_N-AcTrfase"/>
</dbReference>
<organism evidence="2 3">
    <name type="scientific">Pseudogracilibacillus auburnensis</name>
    <dbReference type="NCBI Taxonomy" id="1494959"/>
    <lineage>
        <taxon>Bacteria</taxon>
        <taxon>Bacillati</taxon>
        <taxon>Bacillota</taxon>
        <taxon>Bacilli</taxon>
        <taxon>Bacillales</taxon>
        <taxon>Bacillaceae</taxon>
        <taxon>Pseudogracilibacillus</taxon>
    </lineage>
</organism>
<dbReference type="PANTHER" id="PTHR11786:SF0">
    <property type="entry name" value="ARYLAMINE N-ACETYLTRANSFERASE 4-RELATED"/>
    <property type="match status" value="1"/>
</dbReference>
<sequence>MGNQNFVDYLRFLNLDIEAPTLSYLKKICKAQLNTFPFENISKLIYFQKGNFKQCKVPEHDTFIENFKKYNFGGTCYTLNSHLNIFLKQLGFISNLTKVGNQHMGIIVKLNGDKYYVDIGAAAPLFSPLLLQNKDNYDTNFRNDRIHIVNKNDGTYDYIRLTDGKKSGETWSFNPSNSNNIFDFHSLIDKSNEPGFTFMTILRCQLYQLKKRRSVSLVNNRFTIRYTNGRKSVTTLSSQTEIVEVITEEFGLTKLPIHKAIDVLNQLNIDIFSKSS</sequence>
<evidence type="ECO:0000313" key="3">
    <source>
        <dbReference type="Proteomes" id="UP000247978"/>
    </source>
</evidence>
<dbReference type="InterPro" id="IPR038765">
    <property type="entry name" value="Papain-like_cys_pep_sf"/>
</dbReference>
<dbReference type="Proteomes" id="UP000247978">
    <property type="component" value="Unassembled WGS sequence"/>
</dbReference>
<dbReference type="AlphaFoldDB" id="A0A2V3WCY2"/>
<keyword evidence="3" id="KW-1185">Reference proteome</keyword>
<dbReference type="InterPro" id="IPR053710">
    <property type="entry name" value="Arylamine_NAT_domain_sf"/>
</dbReference>
<name>A0A2V3WCY2_9BACI</name>
<evidence type="ECO:0000256" key="1">
    <source>
        <dbReference type="ARBA" id="ARBA00006547"/>
    </source>
</evidence>
<protein>
    <submittedName>
        <fullName evidence="2">Arylamine N-acetyltransferase</fullName>
    </submittedName>
</protein>
<dbReference type="PANTHER" id="PTHR11786">
    <property type="entry name" value="N-HYDROXYARYLAMINE O-ACETYLTRANSFERASE"/>
    <property type="match status" value="1"/>
</dbReference>
<dbReference type="SUPFAM" id="SSF54001">
    <property type="entry name" value="Cysteine proteinases"/>
    <property type="match status" value="1"/>
</dbReference>
<comment type="caution">
    <text evidence="2">The sequence shown here is derived from an EMBL/GenBank/DDBJ whole genome shotgun (WGS) entry which is preliminary data.</text>
</comment>
<dbReference type="OrthoDB" id="2845539at2"/>
<dbReference type="Gene3D" id="3.30.2140.20">
    <property type="match status" value="1"/>
</dbReference>
<keyword evidence="2" id="KW-0808">Transferase</keyword>